<proteinExistence type="predicted"/>
<sequence length="34" mass="3853">MNWFDWLRIALIVPTSLAVIGLLAVLISDIKQNK</sequence>
<dbReference type="EMBL" id="LR796737">
    <property type="protein sequence ID" value="CAB4162021.1"/>
    <property type="molecule type" value="Genomic_DNA"/>
</dbReference>
<keyword evidence="1" id="KW-0472">Membrane</keyword>
<accession>A0A6J5M9V9</accession>
<evidence type="ECO:0000256" key="1">
    <source>
        <dbReference type="SAM" id="Phobius"/>
    </source>
</evidence>
<reference evidence="2" key="1">
    <citation type="submission" date="2020-04" db="EMBL/GenBank/DDBJ databases">
        <authorList>
            <person name="Chiriac C."/>
            <person name="Salcher M."/>
            <person name="Ghai R."/>
            <person name="Kavagutti S V."/>
        </authorList>
    </citation>
    <scope>NUCLEOTIDE SEQUENCE</scope>
</reference>
<dbReference type="EMBL" id="LR796418">
    <property type="protein sequence ID" value="CAB4142517.1"/>
    <property type="molecule type" value="Genomic_DNA"/>
</dbReference>
<name>A0A6J5M9V9_9CAUD</name>
<evidence type="ECO:0000313" key="2">
    <source>
        <dbReference type="EMBL" id="CAB4142517.1"/>
    </source>
</evidence>
<evidence type="ECO:0000313" key="3">
    <source>
        <dbReference type="EMBL" id="CAB4162021.1"/>
    </source>
</evidence>
<protein>
    <submittedName>
        <fullName evidence="2">Uncharacterized protein</fullName>
    </submittedName>
</protein>
<gene>
    <name evidence="2" type="ORF">UFOVP436_11</name>
    <name evidence="3" type="ORF">UFOVP784_11</name>
</gene>
<keyword evidence="1" id="KW-1133">Transmembrane helix</keyword>
<keyword evidence="1" id="KW-0812">Transmembrane</keyword>
<feature type="transmembrane region" description="Helical" evidence="1">
    <location>
        <begin position="6"/>
        <end position="27"/>
    </location>
</feature>
<organism evidence="2">
    <name type="scientific">uncultured Caudovirales phage</name>
    <dbReference type="NCBI Taxonomy" id="2100421"/>
    <lineage>
        <taxon>Viruses</taxon>
        <taxon>Duplodnaviria</taxon>
        <taxon>Heunggongvirae</taxon>
        <taxon>Uroviricota</taxon>
        <taxon>Caudoviricetes</taxon>
        <taxon>Peduoviridae</taxon>
        <taxon>Maltschvirus</taxon>
        <taxon>Maltschvirus maltsch</taxon>
    </lineage>
</organism>